<dbReference type="AlphaFoldDB" id="A0A140L9R2"/>
<dbReference type="GO" id="GO:0005975">
    <property type="term" value="P:carbohydrate metabolic process"/>
    <property type="evidence" value="ECO:0007669"/>
    <property type="project" value="InterPro"/>
</dbReference>
<dbReference type="Proteomes" id="UP000070427">
    <property type="component" value="Unassembled WGS sequence"/>
</dbReference>
<sequence length="341" mass="38606">MYKHLVRMTDSTGIIQFAEKSTPQKSSGYTVDDNARALLVTLDMKDDDRDKLAQIYISFLEQAQEENGLWNNLKLEDRFVPVLNSEDCIGRAFMAVSFSASSDMSHVKQASLKMVKKSLEKALSLEAPRAVAYVLLGIVNLIDNFDAYKDLYPAAKKMAYKLVKLYEENAAGKWCWFEDKLTYCNALLPHSLFSYYTMSGDRKVLEVAKNTLGFLTDALFKKGYLNIVGNRGWWEKENTMPLYDQQPVDAASVILACLQAFIATGEREYFLKAKTAYNWYWGKNINEIPLINKETEGCHDGLTPDGVNQNQGAEAIVTFLLAHQILEQIEMNRKRSLVPAA</sequence>
<dbReference type="InParanoid" id="A0A140L9R2"/>
<accession>A0A140L9R2</accession>
<protein>
    <recommendedName>
        <fullName evidence="3">Glycosyltransferase</fullName>
    </recommendedName>
</protein>
<comment type="caution">
    <text evidence="1">The sequence shown here is derived from an EMBL/GenBank/DDBJ whole genome shotgun (WGS) entry which is preliminary data.</text>
</comment>
<dbReference type="Gene3D" id="1.50.10.20">
    <property type="match status" value="1"/>
</dbReference>
<name>A0A140L9R2_9FIRM</name>
<reference evidence="1 2" key="1">
    <citation type="submission" date="2015-12" db="EMBL/GenBank/DDBJ databases">
        <title>Draft genome sequnece of Fervidicola ferrireducens strain Y170.</title>
        <authorList>
            <person name="Patel B.K."/>
        </authorList>
    </citation>
    <scope>NUCLEOTIDE SEQUENCE [LARGE SCALE GENOMIC DNA]</scope>
    <source>
        <strain evidence="1 2">Y170</strain>
    </source>
</reference>
<dbReference type="RefSeq" id="WP_066353115.1">
    <property type="nucleotide sequence ID" value="NZ_LOED01000012.1"/>
</dbReference>
<organism evidence="1 2">
    <name type="scientific">Fervidicola ferrireducens</name>
    <dbReference type="NCBI Taxonomy" id="520764"/>
    <lineage>
        <taxon>Bacteria</taxon>
        <taxon>Bacillati</taxon>
        <taxon>Bacillota</taxon>
        <taxon>Clostridia</taxon>
        <taxon>Thermosediminibacterales</taxon>
        <taxon>Thermosediminibacteraceae</taxon>
        <taxon>Fervidicola</taxon>
    </lineage>
</organism>
<evidence type="ECO:0008006" key="3">
    <source>
        <dbReference type="Google" id="ProtNLM"/>
    </source>
</evidence>
<gene>
    <name evidence="1" type="ORF">AN618_11840</name>
</gene>
<proteinExistence type="predicted"/>
<evidence type="ECO:0000313" key="1">
    <source>
        <dbReference type="EMBL" id="KXG77287.1"/>
    </source>
</evidence>
<dbReference type="SUPFAM" id="SSF48208">
    <property type="entry name" value="Six-hairpin glycosidases"/>
    <property type="match status" value="1"/>
</dbReference>
<dbReference type="OrthoDB" id="9795873at2"/>
<dbReference type="InterPro" id="IPR008928">
    <property type="entry name" value="6-hairpin_glycosidase_sf"/>
</dbReference>
<keyword evidence="2" id="KW-1185">Reference proteome</keyword>
<evidence type="ECO:0000313" key="2">
    <source>
        <dbReference type="Proteomes" id="UP000070427"/>
    </source>
</evidence>
<dbReference type="EMBL" id="LOED01000012">
    <property type="protein sequence ID" value="KXG77287.1"/>
    <property type="molecule type" value="Genomic_DNA"/>
</dbReference>
<dbReference type="STRING" id="520764.AN618_11840"/>